<feature type="compositionally biased region" description="Low complexity" evidence="2">
    <location>
        <begin position="625"/>
        <end position="636"/>
    </location>
</feature>
<dbReference type="InterPro" id="IPR003594">
    <property type="entry name" value="HATPase_dom"/>
</dbReference>
<sequence>MESSTRILILGMDASGTVLQFDRNAAAVLAADADELLGARLDEVIEGALEPLLEAVRAGRERTAMLAVSARTGATLDAVVTVHPVRGGLPGLAALALIRVPVPLADRFLDPAVIRRALLDDSLPRIGSTLDLDLLSRGLMDVLVPHFCNAGALLLLESMVDADEPSAPGGDQLMRRMAIGFDDADPAWDATFPTGETLTYPAGTPYARCVATGEPVLLALGDERATEIAAVWRRPPVADLLKGASMLLLPIVADGAVPGFFVCTRNTAHRPFDAYDVEIGMEFASRASIFIESARRYGRERATALTLQRSLLPTGLSAPATVEVHHRYLPGSRLIEVGGDWYESIALPGARVALVVGDVAGHGVRAAVTMGRLRTAIHTLAGLELPPAEALERLDSLMVTLGEREPHFATCAYVEYDAVTGRCEVASAGHLPPLLAPPGADAEYLAVPPAPPLGVGDGPIVSRAFTVEDGTLLFLYTDGLVENRARDIDDGLARLRRTFAAGATERPLEELCQEALDGVYDDQHRDDIAMLVARLHRIPAGDHASWELPGDPAAVRRARGLIRDRLAGWGLEEMVDSTVLLASELVTNAIRHAGGRITLRLVREGGLVCEVFDSSDGRPRVRQHGAALEGAAGADGADPDGADRGAAGMAETGRGLHVVGRLSERWGVRRTAGGKAVWCEQSLP</sequence>
<dbReference type="Pfam" id="PF13581">
    <property type="entry name" value="HATPase_c_2"/>
    <property type="match status" value="1"/>
</dbReference>
<evidence type="ECO:0000256" key="1">
    <source>
        <dbReference type="ARBA" id="ARBA00022801"/>
    </source>
</evidence>
<dbReference type="Proteomes" id="UP001596380">
    <property type="component" value="Unassembled WGS sequence"/>
</dbReference>
<keyword evidence="1" id="KW-0378">Hydrolase</keyword>
<dbReference type="CDD" id="cd16936">
    <property type="entry name" value="HATPase_RsbW-like"/>
    <property type="match status" value="1"/>
</dbReference>
<dbReference type="SMART" id="SM00331">
    <property type="entry name" value="PP2C_SIG"/>
    <property type="match status" value="1"/>
</dbReference>
<keyword evidence="5" id="KW-1185">Reference proteome</keyword>
<dbReference type="SUPFAM" id="SSF55781">
    <property type="entry name" value="GAF domain-like"/>
    <property type="match status" value="1"/>
</dbReference>
<dbReference type="SUPFAM" id="SSF55785">
    <property type="entry name" value="PYP-like sensor domain (PAS domain)"/>
    <property type="match status" value="1"/>
</dbReference>
<evidence type="ECO:0000259" key="3">
    <source>
        <dbReference type="SMART" id="SM00331"/>
    </source>
</evidence>
<dbReference type="Gene3D" id="3.60.40.10">
    <property type="entry name" value="PPM-type phosphatase domain"/>
    <property type="match status" value="1"/>
</dbReference>
<dbReference type="SUPFAM" id="SSF55874">
    <property type="entry name" value="ATPase domain of HSP90 chaperone/DNA topoisomerase II/histidine kinase"/>
    <property type="match status" value="1"/>
</dbReference>
<feature type="region of interest" description="Disordered" evidence="2">
    <location>
        <begin position="616"/>
        <end position="647"/>
    </location>
</feature>
<dbReference type="InterPro" id="IPR001932">
    <property type="entry name" value="PPM-type_phosphatase-like_dom"/>
</dbReference>
<organism evidence="4 5">
    <name type="scientific">Actinomadura yumaensis</name>
    <dbReference type="NCBI Taxonomy" id="111807"/>
    <lineage>
        <taxon>Bacteria</taxon>
        <taxon>Bacillati</taxon>
        <taxon>Actinomycetota</taxon>
        <taxon>Actinomycetes</taxon>
        <taxon>Streptosporangiales</taxon>
        <taxon>Thermomonosporaceae</taxon>
        <taxon>Actinomadura</taxon>
    </lineage>
</organism>
<comment type="caution">
    <text evidence="4">The sequence shown here is derived from an EMBL/GenBank/DDBJ whole genome shotgun (WGS) entry which is preliminary data.</text>
</comment>
<reference evidence="5" key="1">
    <citation type="journal article" date="2019" name="Int. J. Syst. Evol. Microbiol.">
        <title>The Global Catalogue of Microorganisms (GCM) 10K type strain sequencing project: providing services to taxonomists for standard genome sequencing and annotation.</title>
        <authorList>
            <consortium name="The Broad Institute Genomics Platform"/>
            <consortium name="The Broad Institute Genome Sequencing Center for Infectious Disease"/>
            <person name="Wu L."/>
            <person name="Ma J."/>
        </authorList>
    </citation>
    <scope>NUCLEOTIDE SEQUENCE [LARGE SCALE GENOMIC DNA]</scope>
    <source>
        <strain evidence="5">JCM 3369</strain>
    </source>
</reference>
<proteinExistence type="predicted"/>
<dbReference type="PANTHER" id="PTHR43156">
    <property type="entry name" value="STAGE II SPORULATION PROTEIN E-RELATED"/>
    <property type="match status" value="1"/>
</dbReference>
<dbReference type="PANTHER" id="PTHR43156:SF2">
    <property type="entry name" value="STAGE II SPORULATION PROTEIN E"/>
    <property type="match status" value="1"/>
</dbReference>
<dbReference type="InterPro" id="IPR036890">
    <property type="entry name" value="HATPase_C_sf"/>
</dbReference>
<dbReference type="Gene3D" id="3.30.450.20">
    <property type="entry name" value="PAS domain"/>
    <property type="match status" value="1"/>
</dbReference>
<dbReference type="SUPFAM" id="SSF81606">
    <property type="entry name" value="PP2C-like"/>
    <property type="match status" value="1"/>
</dbReference>
<evidence type="ECO:0000313" key="4">
    <source>
        <dbReference type="EMBL" id="MFC6883166.1"/>
    </source>
</evidence>
<accession>A0ABW2CQF0</accession>
<evidence type="ECO:0000256" key="2">
    <source>
        <dbReference type="SAM" id="MobiDB-lite"/>
    </source>
</evidence>
<evidence type="ECO:0000313" key="5">
    <source>
        <dbReference type="Proteomes" id="UP001596380"/>
    </source>
</evidence>
<dbReference type="Pfam" id="PF01590">
    <property type="entry name" value="GAF"/>
    <property type="match status" value="1"/>
</dbReference>
<name>A0ABW2CQF0_9ACTN</name>
<dbReference type="InterPro" id="IPR035965">
    <property type="entry name" value="PAS-like_dom_sf"/>
</dbReference>
<dbReference type="Gene3D" id="3.30.450.40">
    <property type="match status" value="1"/>
</dbReference>
<protein>
    <submittedName>
        <fullName evidence="4">SpoIIE family protein phosphatase</fullName>
    </submittedName>
</protein>
<gene>
    <name evidence="4" type="ORF">ACFQKB_25650</name>
</gene>
<dbReference type="Pfam" id="PF07228">
    <property type="entry name" value="SpoIIE"/>
    <property type="match status" value="1"/>
</dbReference>
<dbReference type="InterPro" id="IPR036457">
    <property type="entry name" value="PPM-type-like_dom_sf"/>
</dbReference>
<dbReference type="InterPro" id="IPR052016">
    <property type="entry name" value="Bact_Sigma-Reg"/>
</dbReference>
<dbReference type="EMBL" id="JBHSXS010000017">
    <property type="protein sequence ID" value="MFC6883166.1"/>
    <property type="molecule type" value="Genomic_DNA"/>
</dbReference>
<dbReference type="InterPro" id="IPR029016">
    <property type="entry name" value="GAF-like_dom_sf"/>
</dbReference>
<dbReference type="RefSeq" id="WP_241684171.1">
    <property type="nucleotide sequence ID" value="NZ_JBHSXE010000001.1"/>
</dbReference>
<dbReference type="Gene3D" id="3.30.565.10">
    <property type="entry name" value="Histidine kinase-like ATPase, C-terminal domain"/>
    <property type="match status" value="1"/>
</dbReference>
<feature type="domain" description="PPM-type phosphatase" evidence="3">
    <location>
        <begin position="319"/>
        <end position="535"/>
    </location>
</feature>
<dbReference type="InterPro" id="IPR003018">
    <property type="entry name" value="GAF"/>
</dbReference>